<evidence type="ECO:0000256" key="1">
    <source>
        <dbReference type="SAM" id="MobiDB-lite"/>
    </source>
</evidence>
<evidence type="ECO:0000313" key="2">
    <source>
        <dbReference type="EMBL" id="GFO29937.1"/>
    </source>
</evidence>
<evidence type="ECO:0000313" key="3">
    <source>
        <dbReference type="Proteomes" id="UP000735302"/>
    </source>
</evidence>
<dbReference type="Proteomes" id="UP000735302">
    <property type="component" value="Unassembled WGS sequence"/>
</dbReference>
<sequence length="318" mass="36496">MRRWKTKASTKATALKNSTPLIQMRNSDSSSKQRALNIPALKGLKYRYPTPAINSLTMDFVPYPPQMEVDYHKRDKKIAFYDKILQFRCRIRMGRAGEVTWKLTYKDKVKIIRKNSTESLNTEIWRKDSLDRCLPEVLSVVNVFIDENAEGMKATCFIYPNVTEDTVCESADSIFCVDSDLFDIESYSHFCGPVGGLGNAKTHRDSRQSLVSNISGKTLNRLIHSEGKSRLEKPKRLNHSKGNSRLEKPKRLNHSEGKSRLEKPKRLNHSEGKSRLEKPKRPNNSEGKSRLVTKIGLIHSEGKRQLKKHEISFVYSEE</sequence>
<feature type="region of interest" description="Disordered" evidence="1">
    <location>
        <begin position="226"/>
        <end position="295"/>
    </location>
</feature>
<name>A0AAV4CEF8_9GAST</name>
<gene>
    <name evidence="2" type="ORF">PoB_005644200</name>
</gene>
<organism evidence="2 3">
    <name type="scientific">Plakobranchus ocellatus</name>
    <dbReference type="NCBI Taxonomy" id="259542"/>
    <lineage>
        <taxon>Eukaryota</taxon>
        <taxon>Metazoa</taxon>
        <taxon>Spiralia</taxon>
        <taxon>Lophotrochozoa</taxon>
        <taxon>Mollusca</taxon>
        <taxon>Gastropoda</taxon>
        <taxon>Heterobranchia</taxon>
        <taxon>Euthyneura</taxon>
        <taxon>Panpulmonata</taxon>
        <taxon>Sacoglossa</taxon>
        <taxon>Placobranchoidea</taxon>
        <taxon>Plakobranchidae</taxon>
        <taxon>Plakobranchus</taxon>
    </lineage>
</organism>
<protein>
    <submittedName>
        <fullName evidence="2">Uncharacterized protein</fullName>
    </submittedName>
</protein>
<comment type="caution">
    <text evidence="2">The sequence shown here is derived from an EMBL/GenBank/DDBJ whole genome shotgun (WGS) entry which is preliminary data.</text>
</comment>
<dbReference type="AlphaFoldDB" id="A0AAV4CEF8"/>
<keyword evidence="3" id="KW-1185">Reference proteome</keyword>
<dbReference type="EMBL" id="BLXT01006199">
    <property type="protein sequence ID" value="GFO29937.1"/>
    <property type="molecule type" value="Genomic_DNA"/>
</dbReference>
<feature type="compositionally biased region" description="Basic and acidic residues" evidence="1">
    <location>
        <begin position="226"/>
        <end position="235"/>
    </location>
</feature>
<proteinExistence type="predicted"/>
<feature type="compositionally biased region" description="Basic and acidic residues" evidence="1">
    <location>
        <begin position="244"/>
        <end position="280"/>
    </location>
</feature>
<accession>A0AAV4CEF8</accession>
<reference evidence="2 3" key="1">
    <citation type="journal article" date="2021" name="Elife">
        <title>Chloroplast acquisition without the gene transfer in kleptoplastic sea slugs, Plakobranchus ocellatus.</title>
        <authorList>
            <person name="Maeda T."/>
            <person name="Takahashi S."/>
            <person name="Yoshida T."/>
            <person name="Shimamura S."/>
            <person name="Takaki Y."/>
            <person name="Nagai Y."/>
            <person name="Toyoda A."/>
            <person name="Suzuki Y."/>
            <person name="Arimoto A."/>
            <person name="Ishii H."/>
            <person name="Satoh N."/>
            <person name="Nishiyama T."/>
            <person name="Hasebe M."/>
            <person name="Maruyama T."/>
            <person name="Minagawa J."/>
            <person name="Obokata J."/>
            <person name="Shigenobu S."/>
        </authorList>
    </citation>
    <scope>NUCLEOTIDE SEQUENCE [LARGE SCALE GENOMIC DNA]</scope>
</reference>